<dbReference type="PATRIC" id="fig|45658.7.peg.253"/>
<organism evidence="1 2">
    <name type="scientific">Vibrio scophthalmi</name>
    <dbReference type="NCBI Taxonomy" id="45658"/>
    <lineage>
        <taxon>Bacteria</taxon>
        <taxon>Pseudomonadati</taxon>
        <taxon>Pseudomonadota</taxon>
        <taxon>Gammaproteobacteria</taxon>
        <taxon>Vibrionales</taxon>
        <taxon>Vibrionaceae</taxon>
        <taxon>Vibrio</taxon>
    </lineage>
</organism>
<accession>A0A1C7F637</accession>
<dbReference type="InterPro" id="IPR009883">
    <property type="entry name" value="YgfX"/>
</dbReference>
<name>A0A1C7F637_9VIBR</name>
<keyword evidence="2" id="KW-1185">Reference proteome</keyword>
<reference evidence="1 2" key="1">
    <citation type="submission" date="2016-07" db="EMBL/GenBank/DDBJ databases">
        <title>Genome sequencing of Vibrio scophthalmi strain VS-05, an isolated from Paralichthys olivaceus.</title>
        <authorList>
            <person name="Han H.-J."/>
        </authorList>
    </citation>
    <scope>NUCLEOTIDE SEQUENCE [LARGE SCALE GENOMIC DNA]</scope>
    <source>
        <strain evidence="1 2">VS-05</strain>
    </source>
</reference>
<sequence length="104" mass="11852">MVLACCFISVSAIPLVPSLSLLVLLIEANRQYGLLRKPLYGSVTVYADGRIQWAGSQAKIGVVVFALLEWALLLRIDKHWHVLWRDSVDPQAYRQLILQLKREH</sequence>
<dbReference type="AlphaFoldDB" id="A0A1C7F637"/>
<dbReference type="Pfam" id="PF07254">
    <property type="entry name" value="Cpta_toxin"/>
    <property type="match status" value="1"/>
</dbReference>
<gene>
    <name evidence="1" type="ORF">VSVS05_00283</name>
</gene>
<protein>
    <submittedName>
        <fullName evidence="1">Uncharacterized protein</fullName>
    </submittedName>
</protein>
<evidence type="ECO:0000313" key="1">
    <source>
        <dbReference type="EMBL" id="ANU35420.1"/>
    </source>
</evidence>
<evidence type="ECO:0000313" key="2">
    <source>
        <dbReference type="Proteomes" id="UP000092528"/>
    </source>
</evidence>
<dbReference type="Proteomes" id="UP000092528">
    <property type="component" value="Chromosome 1"/>
</dbReference>
<dbReference type="RefSeq" id="WP_005593046.1">
    <property type="nucleotide sequence ID" value="NZ_CP134280.1"/>
</dbReference>
<dbReference type="EMBL" id="CP016414">
    <property type="protein sequence ID" value="ANU35420.1"/>
    <property type="molecule type" value="Genomic_DNA"/>
</dbReference>
<proteinExistence type="predicted"/>